<feature type="binding site" evidence="12">
    <location>
        <begin position="13"/>
        <end position="20"/>
    </location>
    <ligand>
        <name>ATP</name>
        <dbReference type="ChEBI" id="CHEBI:30616"/>
    </ligand>
</feature>
<organism evidence="14 15">
    <name type="scientific">Terrihabitans soli</name>
    <dbReference type="NCBI Taxonomy" id="708113"/>
    <lineage>
        <taxon>Bacteria</taxon>
        <taxon>Pseudomonadati</taxon>
        <taxon>Pseudomonadota</taxon>
        <taxon>Alphaproteobacteria</taxon>
        <taxon>Hyphomicrobiales</taxon>
        <taxon>Terrihabitans</taxon>
    </lineage>
</organism>
<evidence type="ECO:0000256" key="10">
    <source>
        <dbReference type="ARBA" id="ARBA00048743"/>
    </source>
</evidence>
<reference evidence="14 15" key="1">
    <citation type="submission" date="2020-08" db="EMBL/GenBank/DDBJ databases">
        <title>Genome sequence of Rhizobiales bacterium strain IZ6.</title>
        <authorList>
            <person name="Nakai R."/>
            <person name="Naganuma T."/>
        </authorList>
    </citation>
    <scope>NUCLEOTIDE SEQUENCE [LARGE SCALE GENOMIC DNA]</scope>
    <source>
        <strain evidence="14 15">IZ6</strain>
    </source>
</reference>
<dbReference type="Gene3D" id="3.40.50.300">
    <property type="entry name" value="P-loop containing nucleotide triphosphate hydrolases"/>
    <property type="match status" value="1"/>
</dbReference>
<dbReference type="SUPFAM" id="SSF52540">
    <property type="entry name" value="P-loop containing nucleoside triphosphate hydrolases"/>
    <property type="match status" value="1"/>
</dbReference>
<proteinExistence type="inferred from homology"/>
<evidence type="ECO:0000313" key="14">
    <source>
        <dbReference type="EMBL" id="BCJ91001.1"/>
    </source>
</evidence>
<evidence type="ECO:0000256" key="11">
    <source>
        <dbReference type="ARBA" id="ARBA00057735"/>
    </source>
</evidence>
<dbReference type="CDD" id="cd01672">
    <property type="entry name" value="TMPK"/>
    <property type="match status" value="1"/>
</dbReference>
<evidence type="ECO:0000256" key="2">
    <source>
        <dbReference type="ARBA" id="ARBA00012980"/>
    </source>
</evidence>
<dbReference type="GO" id="GO:0004798">
    <property type="term" value="F:dTMP kinase activity"/>
    <property type="evidence" value="ECO:0007669"/>
    <property type="project" value="UniProtKB-UniRule"/>
</dbReference>
<keyword evidence="15" id="KW-1185">Reference proteome</keyword>
<dbReference type="KEGG" id="tso:IZ6_17360"/>
<dbReference type="GO" id="GO:0006227">
    <property type="term" value="P:dUDP biosynthetic process"/>
    <property type="evidence" value="ECO:0007669"/>
    <property type="project" value="TreeGrafter"/>
</dbReference>
<dbReference type="FunFam" id="3.40.50.300:FF:000225">
    <property type="entry name" value="Thymidylate kinase"/>
    <property type="match status" value="1"/>
</dbReference>
<evidence type="ECO:0000256" key="12">
    <source>
        <dbReference type="HAMAP-Rule" id="MF_00165"/>
    </source>
</evidence>
<evidence type="ECO:0000256" key="3">
    <source>
        <dbReference type="ARBA" id="ARBA00017144"/>
    </source>
</evidence>
<dbReference type="InterPro" id="IPR039430">
    <property type="entry name" value="Thymidylate_kin-like_dom"/>
</dbReference>
<dbReference type="InterPro" id="IPR027417">
    <property type="entry name" value="P-loop_NTPase"/>
</dbReference>
<dbReference type="GO" id="GO:0005524">
    <property type="term" value="F:ATP binding"/>
    <property type="evidence" value="ECO:0007669"/>
    <property type="project" value="UniProtKB-UniRule"/>
</dbReference>
<keyword evidence="6 12" id="KW-0547">Nucleotide-binding</keyword>
<comment type="similarity">
    <text evidence="1 12">Belongs to the thymidylate kinase family.</text>
</comment>
<dbReference type="EMBL" id="AP023361">
    <property type="protein sequence ID" value="BCJ91001.1"/>
    <property type="molecule type" value="Genomic_DNA"/>
</dbReference>
<keyword evidence="7 12" id="KW-0418">Kinase</keyword>
<comment type="catalytic activity">
    <reaction evidence="10 12">
        <text>dTMP + ATP = dTDP + ADP</text>
        <dbReference type="Rhea" id="RHEA:13517"/>
        <dbReference type="ChEBI" id="CHEBI:30616"/>
        <dbReference type="ChEBI" id="CHEBI:58369"/>
        <dbReference type="ChEBI" id="CHEBI:63528"/>
        <dbReference type="ChEBI" id="CHEBI:456216"/>
        <dbReference type="EC" id="2.7.4.9"/>
    </reaction>
</comment>
<dbReference type="AlphaFoldDB" id="A0A6S6QV84"/>
<evidence type="ECO:0000256" key="8">
    <source>
        <dbReference type="ARBA" id="ARBA00022840"/>
    </source>
</evidence>
<dbReference type="GO" id="GO:0006233">
    <property type="term" value="P:dTDP biosynthetic process"/>
    <property type="evidence" value="ECO:0007669"/>
    <property type="project" value="InterPro"/>
</dbReference>
<gene>
    <name evidence="12 14" type="primary">tmk</name>
    <name evidence="14" type="ORF">IZ6_17360</name>
</gene>
<evidence type="ECO:0000256" key="1">
    <source>
        <dbReference type="ARBA" id="ARBA00009776"/>
    </source>
</evidence>
<dbReference type="GO" id="GO:0006235">
    <property type="term" value="P:dTTP biosynthetic process"/>
    <property type="evidence" value="ECO:0007669"/>
    <property type="project" value="UniProtKB-UniRule"/>
</dbReference>
<dbReference type="EC" id="2.7.4.9" evidence="2 12"/>
<keyword evidence="8 12" id="KW-0067">ATP-binding</keyword>
<dbReference type="Proteomes" id="UP000515317">
    <property type="component" value="Chromosome"/>
</dbReference>
<evidence type="ECO:0000256" key="4">
    <source>
        <dbReference type="ARBA" id="ARBA00022679"/>
    </source>
</evidence>
<protein>
    <recommendedName>
        <fullName evidence="3 12">Thymidylate kinase</fullName>
        <ecNumber evidence="2 12">2.7.4.9</ecNumber>
    </recommendedName>
    <alternativeName>
        <fullName evidence="9 12">dTMP kinase</fullName>
    </alternativeName>
</protein>
<dbReference type="NCBIfam" id="TIGR00041">
    <property type="entry name" value="DTMP_kinase"/>
    <property type="match status" value="1"/>
</dbReference>
<evidence type="ECO:0000256" key="6">
    <source>
        <dbReference type="ARBA" id="ARBA00022741"/>
    </source>
</evidence>
<evidence type="ECO:0000313" key="15">
    <source>
        <dbReference type="Proteomes" id="UP000515317"/>
    </source>
</evidence>
<dbReference type="InterPro" id="IPR018095">
    <property type="entry name" value="Thymidylate_kin_CS"/>
</dbReference>
<dbReference type="Pfam" id="PF02223">
    <property type="entry name" value="Thymidylate_kin"/>
    <property type="match status" value="1"/>
</dbReference>
<accession>A0A6S6QV84</accession>
<evidence type="ECO:0000256" key="5">
    <source>
        <dbReference type="ARBA" id="ARBA00022727"/>
    </source>
</evidence>
<comment type="function">
    <text evidence="11 12">Phosphorylation of dTMP to form dTDP in both de novo and salvage pathways of dTTP synthesis.</text>
</comment>
<evidence type="ECO:0000259" key="13">
    <source>
        <dbReference type="Pfam" id="PF02223"/>
    </source>
</evidence>
<dbReference type="PROSITE" id="PS01331">
    <property type="entry name" value="THYMIDYLATE_KINASE"/>
    <property type="match status" value="1"/>
</dbReference>
<dbReference type="HAMAP" id="MF_00165">
    <property type="entry name" value="Thymidylate_kinase"/>
    <property type="match status" value="1"/>
</dbReference>
<dbReference type="InterPro" id="IPR018094">
    <property type="entry name" value="Thymidylate_kinase"/>
</dbReference>
<feature type="domain" description="Thymidylate kinase-like" evidence="13">
    <location>
        <begin position="11"/>
        <end position="202"/>
    </location>
</feature>
<dbReference type="PANTHER" id="PTHR10344:SF4">
    <property type="entry name" value="UMP-CMP KINASE 2, MITOCHONDRIAL"/>
    <property type="match status" value="1"/>
</dbReference>
<dbReference type="GO" id="GO:0005829">
    <property type="term" value="C:cytosol"/>
    <property type="evidence" value="ECO:0007669"/>
    <property type="project" value="TreeGrafter"/>
</dbReference>
<evidence type="ECO:0000256" key="9">
    <source>
        <dbReference type="ARBA" id="ARBA00029962"/>
    </source>
</evidence>
<dbReference type="PANTHER" id="PTHR10344">
    <property type="entry name" value="THYMIDYLATE KINASE"/>
    <property type="match status" value="1"/>
</dbReference>
<name>A0A6S6QV84_9HYPH</name>
<evidence type="ECO:0000256" key="7">
    <source>
        <dbReference type="ARBA" id="ARBA00022777"/>
    </source>
</evidence>
<sequence>MTAGRRRFITFEGGEGAGKSTQVDRLAARLRARGQEVVTTREPGGSPTAEKFRNIVLSGQAKQFGAFAETTLFAAARLDHLRETIEPALRRGAWVICDRFMDSTRAYQGALGKIKPGVMRALEFVTVGDTVPGLTLLLDLPPEDGLKRAAKRGMGRRADRFESEDIDYHRSLRRAFLDIAAEEPKRIHTIDAQKSPDEVAQAVWDDVAKTFALEKSRV</sequence>
<keyword evidence="4 12" id="KW-0808">Transferase</keyword>
<keyword evidence="5 12" id="KW-0545">Nucleotide biosynthesis</keyword>
<dbReference type="RefSeq" id="WP_222874684.1">
    <property type="nucleotide sequence ID" value="NZ_AP023361.1"/>
</dbReference>